<dbReference type="GO" id="GO:0099152">
    <property type="term" value="P:regulation of neurotransmitter receptor transport, endosome to postsynaptic membrane"/>
    <property type="evidence" value="ECO:0007669"/>
    <property type="project" value="TreeGrafter"/>
</dbReference>
<dbReference type="GO" id="GO:0098978">
    <property type="term" value="C:glutamatergic synapse"/>
    <property type="evidence" value="ECO:0007669"/>
    <property type="project" value="TreeGrafter"/>
</dbReference>
<keyword evidence="1" id="KW-0175">Coiled coil</keyword>
<accession>A0AAD7RYF6</accession>
<feature type="coiled-coil region" evidence="1">
    <location>
        <begin position="146"/>
        <end position="194"/>
    </location>
</feature>
<dbReference type="PANTHER" id="PTHR18978">
    <property type="entry name" value="GRIP-1 ASSOCIATED PROTEIN 1"/>
    <property type="match status" value="1"/>
</dbReference>
<sequence>MAGELEKDKASLGDDMRRVEAHNLALEEKVSNLTKKLEEKQQQCLNIQESQDQAKEEYARALGDAQTRLAQKEAELRKAAENQASEAEQLRCRVEQVESILTENDALRTNLAVLERIQTVKTQEMNVLRDQTMALNVELQQRQTEQEKLLAQRDDVSSQLQEVNRANSQLLEQLTELGQEKDKLQQELEETRKTAEKRGCRLQRWVETKKSHLQQPPRQPKKLRRVTLKEGWNANVARSDPAFGAQLTTLMDKVHVMYPSRTDWLQIQATRQNTEDDGEPHSCEQLVEISSKPWPDLADMPLPNSDLVYFVDGSAQRDKTIGEPTLFVQHTPR</sequence>
<dbReference type="EMBL" id="JAINUG010000159">
    <property type="protein sequence ID" value="KAJ8391281.1"/>
    <property type="molecule type" value="Genomic_DNA"/>
</dbReference>
<name>A0AAD7RYF6_9TELE</name>
<evidence type="ECO:0000313" key="2">
    <source>
        <dbReference type="EMBL" id="KAJ8391281.1"/>
    </source>
</evidence>
<dbReference type="GO" id="GO:0098837">
    <property type="term" value="C:postsynaptic recycling endosome"/>
    <property type="evidence" value="ECO:0007669"/>
    <property type="project" value="TreeGrafter"/>
</dbReference>
<dbReference type="GO" id="GO:0099158">
    <property type="term" value="P:regulation of recycling endosome localization within postsynapse"/>
    <property type="evidence" value="ECO:0007669"/>
    <property type="project" value="TreeGrafter"/>
</dbReference>
<reference evidence="2" key="1">
    <citation type="journal article" date="2023" name="Science">
        <title>Genome structures resolve the early diversification of teleost fishes.</title>
        <authorList>
            <person name="Parey E."/>
            <person name="Louis A."/>
            <person name="Montfort J."/>
            <person name="Bouchez O."/>
            <person name="Roques C."/>
            <person name="Iampietro C."/>
            <person name="Lluch J."/>
            <person name="Castinel A."/>
            <person name="Donnadieu C."/>
            <person name="Desvignes T."/>
            <person name="Floi Bucao C."/>
            <person name="Jouanno E."/>
            <person name="Wen M."/>
            <person name="Mejri S."/>
            <person name="Dirks R."/>
            <person name="Jansen H."/>
            <person name="Henkel C."/>
            <person name="Chen W.J."/>
            <person name="Zahm M."/>
            <person name="Cabau C."/>
            <person name="Klopp C."/>
            <person name="Thompson A.W."/>
            <person name="Robinson-Rechavi M."/>
            <person name="Braasch I."/>
            <person name="Lecointre G."/>
            <person name="Bobe J."/>
            <person name="Postlethwait J.H."/>
            <person name="Berthelot C."/>
            <person name="Roest Crollius H."/>
            <person name="Guiguen Y."/>
        </authorList>
    </citation>
    <scope>NUCLEOTIDE SEQUENCE</scope>
    <source>
        <strain evidence="2">NC1722</strain>
    </source>
</reference>
<dbReference type="Proteomes" id="UP001221898">
    <property type="component" value="Unassembled WGS sequence"/>
</dbReference>
<dbReference type="InterPro" id="IPR026204">
    <property type="entry name" value="GRIPAP1"/>
</dbReference>
<dbReference type="GO" id="GO:1905244">
    <property type="term" value="P:regulation of modification of synaptic structure"/>
    <property type="evidence" value="ECO:0007669"/>
    <property type="project" value="TreeGrafter"/>
</dbReference>
<dbReference type="GO" id="GO:0098998">
    <property type="term" value="C:extrinsic component of postsynaptic early endosome membrane"/>
    <property type="evidence" value="ECO:0007669"/>
    <property type="project" value="TreeGrafter"/>
</dbReference>
<dbReference type="PANTHER" id="PTHR18978:SF1">
    <property type="entry name" value="GRIP1-ASSOCIATED PROTEIN 1"/>
    <property type="match status" value="1"/>
</dbReference>
<proteinExistence type="predicted"/>
<feature type="coiled-coil region" evidence="1">
    <location>
        <begin position="16"/>
        <end position="100"/>
    </location>
</feature>
<keyword evidence="3" id="KW-1185">Reference proteome</keyword>
<evidence type="ECO:0000313" key="3">
    <source>
        <dbReference type="Proteomes" id="UP001221898"/>
    </source>
</evidence>
<dbReference type="AlphaFoldDB" id="A0AAD7RYF6"/>
<comment type="caution">
    <text evidence="2">The sequence shown here is derived from an EMBL/GenBank/DDBJ whole genome shotgun (WGS) entry which is preliminary data.</text>
</comment>
<evidence type="ECO:0000256" key="1">
    <source>
        <dbReference type="SAM" id="Coils"/>
    </source>
</evidence>
<protein>
    <submittedName>
        <fullName evidence="2">Uncharacterized protein</fullName>
    </submittedName>
</protein>
<dbReference type="GO" id="GO:0098887">
    <property type="term" value="P:neurotransmitter receptor transport, endosome to postsynaptic membrane"/>
    <property type="evidence" value="ECO:0007669"/>
    <property type="project" value="TreeGrafter"/>
</dbReference>
<gene>
    <name evidence="2" type="ORF">AAFF_G00090680</name>
</gene>
<organism evidence="2 3">
    <name type="scientific">Aldrovandia affinis</name>
    <dbReference type="NCBI Taxonomy" id="143900"/>
    <lineage>
        <taxon>Eukaryota</taxon>
        <taxon>Metazoa</taxon>
        <taxon>Chordata</taxon>
        <taxon>Craniata</taxon>
        <taxon>Vertebrata</taxon>
        <taxon>Euteleostomi</taxon>
        <taxon>Actinopterygii</taxon>
        <taxon>Neopterygii</taxon>
        <taxon>Teleostei</taxon>
        <taxon>Notacanthiformes</taxon>
        <taxon>Halosauridae</taxon>
        <taxon>Aldrovandia</taxon>
    </lineage>
</organism>